<evidence type="ECO:0000256" key="5">
    <source>
        <dbReference type="ARBA" id="ARBA00023136"/>
    </source>
</evidence>
<dbReference type="Pfam" id="PF01810">
    <property type="entry name" value="LysE"/>
    <property type="match status" value="1"/>
</dbReference>
<evidence type="ECO:0000256" key="3">
    <source>
        <dbReference type="ARBA" id="ARBA00022692"/>
    </source>
</evidence>
<feature type="transmembrane region" description="Helical" evidence="6">
    <location>
        <begin position="140"/>
        <end position="157"/>
    </location>
</feature>
<dbReference type="Proteomes" id="UP000572635">
    <property type="component" value="Unassembled WGS sequence"/>
</dbReference>
<keyword evidence="3 6" id="KW-0812">Transmembrane</keyword>
<dbReference type="PANTHER" id="PTHR30086">
    <property type="entry name" value="ARGININE EXPORTER PROTEIN ARGO"/>
    <property type="match status" value="1"/>
</dbReference>
<evidence type="ECO:0000256" key="6">
    <source>
        <dbReference type="SAM" id="Phobius"/>
    </source>
</evidence>
<feature type="transmembrane region" description="Helical" evidence="6">
    <location>
        <begin position="199"/>
        <end position="217"/>
    </location>
</feature>
<feature type="transmembrane region" description="Helical" evidence="6">
    <location>
        <begin position="6"/>
        <end position="27"/>
    </location>
</feature>
<comment type="subcellular location">
    <subcellularLocation>
        <location evidence="1">Cell membrane</location>
        <topology evidence="1">Multi-pass membrane protein</topology>
    </subcellularLocation>
</comment>
<evidence type="ECO:0000313" key="7">
    <source>
        <dbReference type="EMBL" id="MBB5431640.1"/>
    </source>
</evidence>
<dbReference type="RefSeq" id="WP_184391322.1">
    <property type="nucleotide sequence ID" value="NZ_BAAAJD010000009.1"/>
</dbReference>
<proteinExistence type="predicted"/>
<protein>
    <submittedName>
        <fullName evidence="7">Threonine/homoserine/homoserine lactone efflux protein</fullName>
    </submittedName>
</protein>
<name>A0A7W8QKU7_9ACTN</name>
<evidence type="ECO:0000256" key="2">
    <source>
        <dbReference type="ARBA" id="ARBA00022475"/>
    </source>
</evidence>
<keyword evidence="5 6" id="KW-0472">Membrane</keyword>
<organism evidence="7 8">
    <name type="scientific">Nocardiopsis composta</name>
    <dbReference type="NCBI Taxonomy" id="157465"/>
    <lineage>
        <taxon>Bacteria</taxon>
        <taxon>Bacillati</taxon>
        <taxon>Actinomycetota</taxon>
        <taxon>Actinomycetes</taxon>
        <taxon>Streptosporangiales</taxon>
        <taxon>Nocardiopsidaceae</taxon>
        <taxon>Nocardiopsis</taxon>
    </lineage>
</organism>
<feature type="transmembrane region" description="Helical" evidence="6">
    <location>
        <begin position="39"/>
        <end position="66"/>
    </location>
</feature>
<feature type="transmembrane region" description="Helical" evidence="6">
    <location>
        <begin position="78"/>
        <end position="96"/>
    </location>
</feature>
<feature type="transmembrane region" description="Helical" evidence="6">
    <location>
        <begin position="163"/>
        <end position="187"/>
    </location>
</feature>
<comment type="caution">
    <text evidence="7">The sequence shown here is derived from an EMBL/GenBank/DDBJ whole genome shotgun (WGS) entry which is preliminary data.</text>
</comment>
<dbReference type="AlphaFoldDB" id="A0A7W8QKU7"/>
<dbReference type="InterPro" id="IPR001123">
    <property type="entry name" value="LeuE-type"/>
</dbReference>
<evidence type="ECO:0000256" key="1">
    <source>
        <dbReference type="ARBA" id="ARBA00004651"/>
    </source>
</evidence>
<evidence type="ECO:0000313" key="8">
    <source>
        <dbReference type="Proteomes" id="UP000572635"/>
    </source>
</evidence>
<keyword evidence="2" id="KW-1003">Cell membrane</keyword>
<dbReference type="PIRSF" id="PIRSF006324">
    <property type="entry name" value="LeuE"/>
    <property type="match status" value="1"/>
</dbReference>
<reference evidence="7 8" key="1">
    <citation type="submission" date="2020-08" db="EMBL/GenBank/DDBJ databases">
        <title>Sequencing the genomes of 1000 actinobacteria strains.</title>
        <authorList>
            <person name="Klenk H.-P."/>
        </authorList>
    </citation>
    <scope>NUCLEOTIDE SEQUENCE [LARGE SCALE GENOMIC DNA]</scope>
    <source>
        <strain evidence="7 8">DSM 44551</strain>
    </source>
</reference>
<keyword evidence="8" id="KW-1185">Reference proteome</keyword>
<dbReference type="PANTHER" id="PTHR30086:SF20">
    <property type="entry name" value="ARGININE EXPORTER PROTEIN ARGO-RELATED"/>
    <property type="match status" value="1"/>
</dbReference>
<accession>A0A7W8QKU7</accession>
<dbReference type="EMBL" id="JACHDB010000001">
    <property type="protein sequence ID" value="MBB5431640.1"/>
    <property type="molecule type" value="Genomic_DNA"/>
</dbReference>
<dbReference type="GO" id="GO:0015171">
    <property type="term" value="F:amino acid transmembrane transporter activity"/>
    <property type="evidence" value="ECO:0007669"/>
    <property type="project" value="TreeGrafter"/>
</dbReference>
<keyword evidence="4 6" id="KW-1133">Transmembrane helix</keyword>
<gene>
    <name evidence="7" type="ORF">HDA36_001724</name>
</gene>
<evidence type="ECO:0000256" key="4">
    <source>
        <dbReference type="ARBA" id="ARBA00022989"/>
    </source>
</evidence>
<sequence length="218" mass="22425">MPLPEHLGGFVATAVLMAVLPGPDFVLVTRNTARGGRRAGLGTAAGSVTGIAGWAVLATAGLAVLVSSHPEVLRVLQLAGAAYLTYLGLSAVLGLWRSRRARQAGAEAFDTVRDAGPGASRGGSPFLQGLLNNALNPKPLVFFVTVVPQFVTAPEAATAQTALLGAVSVAVVVCWWLVYVLGISTLAEFMRRRRVRQGIELTGGVALTAFGVALALAA</sequence>
<dbReference type="GO" id="GO:0005886">
    <property type="term" value="C:plasma membrane"/>
    <property type="evidence" value="ECO:0007669"/>
    <property type="project" value="UniProtKB-SubCell"/>
</dbReference>